<sequence length="595" mass="64972">MLGRKREDLASKGGTKKRKKWQEESDEDDEPEAASVTVEEMEEWKAKMAEEEKQEEREREKLEREARKEAERQERERQKRMEEEERERRELEEQLEREERERQNARREAAEKAAQEMKRAWDQPPAEASPSPVRVPRVVAPVPPVPVVVTPPAPVMTPLMQAQAAGANIAAALMASHPAPGGEESDVTIHVQVPAQRVKDLLGVQGRSCWLGGWQGLLTHRSHRAILPVLKRASLRHRPSFLSVGTTQVRLEASRNIKAIKSQTGVLKVGVLDRNDPANVEIVGTAKAVEHCRSLVKSVVEGDLTAIGNISEMMDIDARLVSRLIGPKGQHISSMKDQSGAYLAVKEVSPGVNKVVITGFPDCVARGRELVVNFLNQDHSMPMPGPHAFPPHMPPNGMHPCGCGHQAEDGMLGRPPAPVPNSAGWGPGKGFAKGPNASQGWQNEWPEGQWQGDWPSPAWPDQAWGKGKGNWTPMGNPSDFGKGAVPERPEQRCDWNNEAGYDGWAAGGDAGANVPSPPTQAPMMQAPAMQAPTLGGFAGASRACGVADASWDEHQQGWSQEWDPSWQQRWQGCGSFGGCPCQGSPQNGPGQAWAA</sequence>
<dbReference type="PANTHER" id="PTHR14005">
    <property type="entry name" value="EUKARYOTIC TRANSLATION INITIATION FACTOR 3, THETA SUBUNIT"/>
    <property type="match status" value="1"/>
</dbReference>
<organism evidence="4 5">
    <name type="scientific">Durusdinium trenchii</name>
    <dbReference type="NCBI Taxonomy" id="1381693"/>
    <lineage>
        <taxon>Eukaryota</taxon>
        <taxon>Sar</taxon>
        <taxon>Alveolata</taxon>
        <taxon>Dinophyceae</taxon>
        <taxon>Suessiales</taxon>
        <taxon>Symbiodiniaceae</taxon>
        <taxon>Durusdinium</taxon>
    </lineage>
</organism>
<evidence type="ECO:0000256" key="2">
    <source>
        <dbReference type="SAM" id="MobiDB-lite"/>
    </source>
</evidence>
<dbReference type="PROSITE" id="PS50084">
    <property type="entry name" value="KH_TYPE_1"/>
    <property type="match status" value="1"/>
</dbReference>
<accession>A0ABP0JV00</accession>
<feature type="region of interest" description="Disordered" evidence="2">
    <location>
        <begin position="423"/>
        <end position="492"/>
    </location>
</feature>
<reference evidence="4 5" key="1">
    <citation type="submission" date="2024-02" db="EMBL/GenBank/DDBJ databases">
        <authorList>
            <person name="Chen Y."/>
            <person name="Shah S."/>
            <person name="Dougan E. K."/>
            <person name="Thang M."/>
            <person name="Chan C."/>
        </authorList>
    </citation>
    <scope>NUCLEOTIDE SEQUENCE [LARGE SCALE GENOMIC DNA]</scope>
</reference>
<dbReference type="EMBL" id="CAXAMN010006602">
    <property type="protein sequence ID" value="CAK9018282.1"/>
    <property type="molecule type" value="Genomic_DNA"/>
</dbReference>
<feature type="domain" description="K Homology" evidence="3">
    <location>
        <begin position="185"/>
        <end position="301"/>
    </location>
</feature>
<dbReference type="InterPro" id="IPR004087">
    <property type="entry name" value="KH_dom"/>
</dbReference>
<evidence type="ECO:0000313" key="4">
    <source>
        <dbReference type="EMBL" id="CAK9018282.1"/>
    </source>
</evidence>
<dbReference type="InterPro" id="IPR027512">
    <property type="entry name" value="EIF3A"/>
</dbReference>
<evidence type="ECO:0000256" key="1">
    <source>
        <dbReference type="PROSITE-ProRule" id="PRU00117"/>
    </source>
</evidence>
<comment type="caution">
    <text evidence="4">The sequence shown here is derived from an EMBL/GenBank/DDBJ whole genome shotgun (WGS) entry which is preliminary data.</text>
</comment>
<keyword evidence="1" id="KW-0694">RNA-binding</keyword>
<evidence type="ECO:0000313" key="5">
    <source>
        <dbReference type="Proteomes" id="UP001642484"/>
    </source>
</evidence>
<dbReference type="Gene3D" id="3.30.1370.10">
    <property type="entry name" value="K Homology domain, type 1"/>
    <property type="match status" value="1"/>
</dbReference>
<dbReference type="SMART" id="SM00322">
    <property type="entry name" value="KH"/>
    <property type="match status" value="2"/>
</dbReference>
<evidence type="ECO:0000259" key="3">
    <source>
        <dbReference type="SMART" id="SM00322"/>
    </source>
</evidence>
<gene>
    <name evidence="4" type="ORF">CCMP2556_LOCUS13203</name>
</gene>
<dbReference type="Proteomes" id="UP001642484">
    <property type="component" value="Unassembled WGS sequence"/>
</dbReference>
<protein>
    <recommendedName>
        <fullName evidence="3">K Homology domain-containing protein</fullName>
    </recommendedName>
</protein>
<dbReference type="InterPro" id="IPR036612">
    <property type="entry name" value="KH_dom_type_1_sf"/>
</dbReference>
<proteinExistence type="predicted"/>
<feature type="domain" description="K Homology" evidence="3">
    <location>
        <begin position="308"/>
        <end position="376"/>
    </location>
</feature>
<dbReference type="SUPFAM" id="SSF54791">
    <property type="entry name" value="Eukaryotic type KH-domain (KH-domain type I)"/>
    <property type="match status" value="1"/>
</dbReference>
<feature type="region of interest" description="Disordered" evidence="2">
    <location>
        <begin position="1"/>
        <end position="133"/>
    </location>
</feature>
<dbReference type="InterPro" id="IPR004088">
    <property type="entry name" value="KH_dom_type_1"/>
</dbReference>
<name>A0ABP0JV00_9DINO</name>
<feature type="compositionally biased region" description="Basic and acidic residues" evidence="2">
    <location>
        <begin position="43"/>
        <end position="121"/>
    </location>
</feature>
<dbReference type="Pfam" id="PF00013">
    <property type="entry name" value="KH_1"/>
    <property type="match status" value="1"/>
</dbReference>
<keyword evidence="5" id="KW-1185">Reference proteome</keyword>
<dbReference type="CDD" id="cd00105">
    <property type="entry name" value="KH-I"/>
    <property type="match status" value="1"/>
</dbReference>
<feature type="compositionally biased region" description="Basic and acidic residues" evidence="2">
    <location>
        <begin position="1"/>
        <end position="10"/>
    </location>
</feature>
<dbReference type="PANTHER" id="PTHR14005:SF0">
    <property type="entry name" value="EUKARYOTIC TRANSLATION INITIATION FACTOR 3 SUBUNIT A"/>
    <property type="match status" value="1"/>
</dbReference>